<feature type="signal peptide" evidence="1">
    <location>
        <begin position="1"/>
        <end position="26"/>
    </location>
</feature>
<evidence type="ECO:0000313" key="3">
    <source>
        <dbReference type="Proteomes" id="UP000244336"/>
    </source>
</evidence>
<gene>
    <name evidence="2" type="ORF">GQ55_4G366600</name>
</gene>
<reference evidence="2 3" key="1">
    <citation type="submission" date="2018-04" db="EMBL/GenBank/DDBJ databases">
        <title>WGS assembly of Panicum hallii var. hallii HAL2.</title>
        <authorList>
            <person name="Lovell J."/>
            <person name="Jenkins J."/>
            <person name="Lowry D."/>
            <person name="Mamidi S."/>
            <person name="Sreedasyam A."/>
            <person name="Weng X."/>
            <person name="Barry K."/>
            <person name="Bonette J."/>
            <person name="Campitelli B."/>
            <person name="Daum C."/>
            <person name="Gordon S."/>
            <person name="Gould B."/>
            <person name="Lipzen A."/>
            <person name="MacQueen A."/>
            <person name="Palacio-Mejia J."/>
            <person name="Plott C."/>
            <person name="Shakirov E."/>
            <person name="Shu S."/>
            <person name="Yoshinaga Y."/>
            <person name="Zane M."/>
            <person name="Rokhsar D."/>
            <person name="Grimwood J."/>
            <person name="Schmutz J."/>
            <person name="Juenger T."/>
        </authorList>
    </citation>
    <scope>NUCLEOTIDE SEQUENCE [LARGE SCALE GENOMIC DNA]</scope>
    <source>
        <strain evidence="3">cv. HAL2</strain>
    </source>
</reference>
<name>A0A2T7E3Y9_9POAL</name>
<protein>
    <submittedName>
        <fullName evidence="2">Uncharacterized protein</fullName>
    </submittedName>
</protein>
<dbReference type="Gramene" id="PUZ62539">
    <property type="protein sequence ID" value="PUZ62539"/>
    <property type="gene ID" value="GQ55_4G366600"/>
</dbReference>
<keyword evidence="3" id="KW-1185">Reference proteome</keyword>
<keyword evidence="1" id="KW-0732">Signal</keyword>
<dbReference type="AlphaFoldDB" id="A0A2T7E3Y9"/>
<dbReference type="EMBL" id="CM009752">
    <property type="protein sequence ID" value="PUZ62539.1"/>
    <property type="molecule type" value="Genomic_DNA"/>
</dbReference>
<evidence type="ECO:0000256" key="1">
    <source>
        <dbReference type="SAM" id="SignalP"/>
    </source>
</evidence>
<accession>A0A2T7E3Y9</accession>
<proteinExistence type="predicted"/>
<feature type="chain" id="PRO_5015731531" evidence="1">
    <location>
        <begin position="27"/>
        <end position="72"/>
    </location>
</feature>
<organism evidence="2 3">
    <name type="scientific">Panicum hallii var. hallii</name>
    <dbReference type="NCBI Taxonomy" id="1504633"/>
    <lineage>
        <taxon>Eukaryota</taxon>
        <taxon>Viridiplantae</taxon>
        <taxon>Streptophyta</taxon>
        <taxon>Embryophyta</taxon>
        <taxon>Tracheophyta</taxon>
        <taxon>Spermatophyta</taxon>
        <taxon>Magnoliopsida</taxon>
        <taxon>Liliopsida</taxon>
        <taxon>Poales</taxon>
        <taxon>Poaceae</taxon>
        <taxon>PACMAD clade</taxon>
        <taxon>Panicoideae</taxon>
        <taxon>Panicodae</taxon>
        <taxon>Paniceae</taxon>
        <taxon>Panicinae</taxon>
        <taxon>Panicum</taxon>
        <taxon>Panicum sect. Panicum</taxon>
    </lineage>
</organism>
<dbReference type="Proteomes" id="UP000244336">
    <property type="component" value="Chromosome 4"/>
</dbReference>
<sequence>MPGDGPGVLFLYAVFLSSFGLKFSETEFCTGLGCVMEHAILSYISLSLFKSLNLVYHPLKIVDCKHSWLKQR</sequence>
<evidence type="ECO:0000313" key="2">
    <source>
        <dbReference type="EMBL" id="PUZ62539.1"/>
    </source>
</evidence>